<dbReference type="PANTHER" id="PTHR11153:SF20">
    <property type="entry name" value="SIDEROFLEXIN-3"/>
    <property type="match status" value="1"/>
</dbReference>
<feature type="transmembrane region" description="Helical" evidence="12">
    <location>
        <begin position="31"/>
        <end position="53"/>
    </location>
</feature>
<evidence type="ECO:0000256" key="8">
    <source>
        <dbReference type="ARBA" id="ARBA00023136"/>
    </source>
</evidence>
<evidence type="ECO:0000256" key="12">
    <source>
        <dbReference type="SAM" id="Phobius"/>
    </source>
</evidence>
<comment type="subcellular location">
    <subcellularLocation>
        <location evidence="1">Mitochondrion membrane</location>
        <topology evidence="1">Multi-pass membrane protein</topology>
    </subcellularLocation>
</comment>
<keyword evidence="8 12" id="KW-0472">Membrane</keyword>
<proteinExistence type="inferred from homology"/>
<evidence type="ECO:0000256" key="1">
    <source>
        <dbReference type="ARBA" id="ARBA00004225"/>
    </source>
</evidence>
<dbReference type="PANTHER" id="PTHR11153">
    <property type="entry name" value="SIDEROFLEXIN"/>
    <property type="match status" value="1"/>
</dbReference>
<keyword evidence="5" id="KW-0029">Amino-acid transport</keyword>
<keyword evidence="4 12" id="KW-0812">Transmembrane</keyword>
<evidence type="ECO:0000256" key="5">
    <source>
        <dbReference type="ARBA" id="ARBA00022970"/>
    </source>
</evidence>
<evidence type="ECO:0000256" key="10">
    <source>
        <dbReference type="ARBA" id="ARBA00040465"/>
    </source>
</evidence>
<evidence type="ECO:0000256" key="7">
    <source>
        <dbReference type="ARBA" id="ARBA00023128"/>
    </source>
</evidence>
<dbReference type="Ensembl" id="ENSSTUT00000112025.1">
    <property type="protein sequence ID" value="ENSSTUP00000104497.1"/>
    <property type="gene ID" value="ENSSTUG00000046648.1"/>
</dbReference>
<reference evidence="13" key="2">
    <citation type="submission" date="2025-09" db="UniProtKB">
        <authorList>
            <consortium name="Ensembl"/>
        </authorList>
    </citation>
    <scope>IDENTIFICATION</scope>
</reference>
<dbReference type="InterPro" id="IPR004686">
    <property type="entry name" value="Mtc"/>
</dbReference>
<evidence type="ECO:0000256" key="11">
    <source>
        <dbReference type="ARBA" id="ARBA00045398"/>
    </source>
</evidence>
<evidence type="ECO:0000256" key="4">
    <source>
        <dbReference type="ARBA" id="ARBA00022692"/>
    </source>
</evidence>
<dbReference type="AlphaFoldDB" id="A0A674E868"/>
<evidence type="ECO:0000313" key="14">
    <source>
        <dbReference type="Proteomes" id="UP000472277"/>
    </source>
</evidence>
<sequence>WFGSLVPSGPALIPGLITQLGFMESLPVLNASVQVGLVGLCLVFATPLCCALFPHMSSMAVSNLEPDLQERIRQSSPYASTVFFNKGL</sequence>
<dbReference type="Pfam" id="PF03820">
    <property type="entry name" value="SFXNs"/>
    <property type="match status" value="1"/>
</dbReference>
<keyword evidence="6 12" id="KW-1133">Transmembrane helix</keyword>
<dbReference type="OMA" id="FPHMSSM"/>
<dbReference type="GO" id="GO:0140300">
    <property type="term" value="P:serine import into mitochondrion"/>
    <property type="evidence" value="ECO:0007669"/>
    <property type="project" value="TreeGrafter"/>
</dbReference>
<organism evidence="13 14">
    <name type="scientific">Salmo trutta</name>
    <name type="common">Brown trout</name>
    <dbReference type="NCBI Taxonomy" id="8032"/>
    <lineage>
        <taxon>Eukaryota</taxon>
        <taxon>Metazoa</taxon>
        <taxon>Chordata</taxon>
        <taxon>Craniata</taxon>
        <taxon>Vertebrata</taxon>
        <taxon>Euteleostomi</taxon>
        <taxon>Actinopterygii</taxon>
        <taxon>Neopterygii</taxon>
        <taxon>Teleostei</taxon>
        <taxon>Protacanthopterygii</taxon>
        <taxon>Salmoniformes</taxon>
        <taxon>Salmonidae</taxon>
        <taxon>Salmoninae</taxon>
        <taxon>Salmo</taxon>
    </lineage>
</organism>
<name>A0A674E868_SALTR</name>
<evidence type="ECO:0000313" key="13">
    <source>
        <dbReference type="Ensembl" id="ENSSTUP00000104497.1"/>
    </source>
</evidence>
<evidence type="ECO:0000256" key="3">
    <source>
        <dbReference type="ARBA" id="ARBA00022448"/>
    </source>
</evidence>
<comment type="similarity">
    <text evidence="2">Belongs to the sideroflexin family.</text>
</comment>
<dbReference type="GO" id="GO:0015075">
    <property type="term" value="F:monoatomic ion transmembrane transporter activity"/>
    <property type="evidence" value="ECO:0007669"/>
    <property type="project" value="InterPro"/>
</dbReference>
<evidence type="ECO:0000256" key="2">
    <source>
        <dbReference type="ARBA" id="ARBA00005974"/>
    </source>
</evidence>
<protein>
    <recommendedName>
        <fullName evidence="10">Sideroflexin-3</fullName>
    </recommendedName>
</protein>
<comment type="catalytic activity">
    <reaction evidence="9">
        <text>L-serine(in) = L-serine(out)</text>
        <dbReference type="Rhea" id="RHEA:35031"/>
        <dbReference type="ChEBI" id="CHEBI:33384"/>
    </reaction>
</comment>
<keyword evidence="3" id="KW-0813">Transport</keyword>
<keyword evidence="14" id="KW-1185">Reference proteome</keyword>
<evidence type="ECO:0000256" key="9">
    <source>
        <dbReference type="ARBA" id="ARBA00036416"/>
    </source>
</evidence>
<evidence type="ECO:0000256" key="6">
    <source>
        <dbReference type="ARBA" id="ARBA00022989"/>
    </source>
</evidence>
<dbReference type="GO" id="GO:0005743">
    <property type="term" value="C:mitochondrial inner membrane"/>
    <property type="evidence" value="ECO:0007669"/>
    <property type="project" value="TreeGrafter"/>
</dbReference>
<accession>A0A674E868</accession>
<reference evidence="13" key="1">
    <citation type="submission" date="2025-08" db="UniProtKB">
        <authorList>
            <consortium name="Ensembl"/>
        </authorList>
    </citation>
    <scope>IDENTIFICATION</scope>
</reference>
<dbReference type="Proteomes" id="UP000472277">
    <property type="component" value="Chromosome 29"/>
</dbReference>
<dbReference type="GeneTree" id="ENSGT01030000234641"/>
<dbReference type="InParanoid" id="A0A674E868"/>
<comment type="function">
    <text evidence="11">Mitochondrial serine transporter that mediates transport of serine into mitochondria, an important step of the one-carbon metabolism pathway. Mitochondrial serine is converted to glycine and formate, which then exits to the cytosol where it is used to generate the charged folates that serve as one-carbon donors.</text>
</comment>
<keyword evidence="7" id="KW-0496">Mitochondrion</keyword>